<keyword evidence="12" id="KW-0418">Kinase</keyword>
<keyword evidence="7" id="KW-0808">Transferase</keyword>
<dbReference type="PANTHER" id="PTHR48055">
    <property type="entry name" value="LEUCINE-RICH REPEAT RECEPTOR PROTEIN KINASE EMS1"/>
    <property type="match status" value="1"/>
</dbReference>
<dbReference type="InterPro" id="IPR008271">
    <property type="entry name" value="Ser/Thr_kinase_AS"/>
</dbReference>
<keyword evidence="8" id="KW-0812">Transmembrane</keyword>
<keyword evidence="16" id="KW-0675">Receptor</keyword>
<evidence type="ECO:0000256" key="5">
    <source>
        <dbReference type="ARBA" id="ARBA00022553"/>
    </source>
</evidence>
<evidence type="ECO:0000256" key="6">
    <source>
        <dbReference type="ARBA" id="ARBA00022614"/>
    </source>
</evidence>
<protein>
    <recommendedName>
        <fullName evidence="2">non-specific serine/threonine protein kinase</fullName>
        <ecNumber evidence="2">2.7.11.1</ecNumber>
    </recommendedName>
</protein>
<dbReference type="EC" id="2.7.11.1" evidence="2"/>
<keyword evidence="14" id="KW-1133">Transmembrane helix</keyword>
<dbReference type="FunFam" id="1.10.510.10:FF:000358">
    <property type="entry name" value="Putative leucine-rich repeat receptor-like serine/threonine-protein kinase"/>
    <property type="match status" value="1"/>
</dbReference>
<feature type="domain" description="Protein kinase" evidence="20">
    <location>
        <begin position="1"/>
        <end position="169"/>
    </location>
</feature>
<evidence type="ECO:0000313" key="22">
    <source>
        <dbReference type="Proteomes" id="UP001443914"/>
    </source>
</evidence>
<keyword evidence="4" id="KW-0723">Serine/threonine-protein kinase</keyword>
<evidence type="ECO:0000256" key="18">
    <source>
        <dbReference type="ARBA" id="ARBA00047899"/>
    </source>
</evidence>
<keyword evidence="10" id="KW-0677">Repeat</keyword>
<evidence type="ECO:0000256" key="13">
    <source>
        <dbReference type="ARBA" id="ARBA00022840"/>
    </source>
</evidence>
<dbReference type="GO" id="GO:0005886">
    <property type="term" value="C:plasma membrane"/>
    <property type="evidence" value="ECO:0007669"/>
    <property type="project" value="UniProtKB-SubCell"/>
</dbReference>
<keyword evidence="11" id="KW-0547">Nucleotide-binding</keyword>
<evidence type="ECO:0000256" key="17">
    <source>
        <dbReference type="ARBA" id="ARBA00023180"/>
    </source>
</evidence>
<comment type="catalytic activity">
    <reaction evidence="18">
        <text>L-threonyl-[protein] + ATP = O-phospho-L-threonyl-[protein] + ADP + H(+)</text>
        <dbReference type="Rhea" id="RHEA:46608"/>
        <dbReference type="Rhea" id="RHEA-COMP:11060"/>
        <dbReference type="Rhea" id="RHEA-COMP:11605"/>
        <dbReference type="ChEBI" id="CHEBI:15378"/>
        <dbReference type="ChEBI" id="CHEBI:30013"/>
        <dbReference type="ChEBI" id="CHEBI:30616"/>
        <dbReference type="ChEBI" id="CHEBI:61977"/>
        <dbReference type="ChEBI" id="CHEBI:456216"/>
        <dbReference type="EC" id="2.7.11.1"/>
    </reaction>
</comment>
<dbReference type="PANTHER" id="PTHR48055:SF55">
    <property type="entry name" value="PROTEIN KINASE DOMAIN-CONTAINING PROTEIN"/>
    <property type="match status" value="1"/>
</dbReference>
<dbReference type="EMBL" id="JBDFQZ010000002">
    <property type="protein sequence ID" value="KAK9749465.1"/>
    <property type="molecule type" value="Genomic_DNA"/>
</dbReference>
<evidence type="ECO:0000256" key="16">
    <source>
        <dbReference type="ARBA" id="ARBA00023170"/>
    </source>
</evidence>
<dbReference type="InterPro" id="IPR000719">
    <property type="entry name" value="Prot_kinase_dom"/>
</dbReference>
<keyword evidence="17" id="KW-0325">Glycoprotein</keyword>
<evidence type="ECO:0000256" key="3">
    <source>
        <dbReference type="ARBA" id="ARBA00022475"/>
    </source>
</evidence>
<dbReference type="InterPro" id="IPR051564">
    <property type="entry name" value="LRR_receptor-like_kinase"/>
</dbReference>
<name>A0AAW1MMH3_SAPOF</name>
<evidence type="ECO:0000256" key="14">
    <source>
        <dbReference type="ARBA" id="ARBA00022989"/>
    </source>
</evidence>
<sequence>MSVIGIWNMSLAQRVEVAIDVAYALNYLHNECETPIVHCDLKPSNILLDNDMVAYVGDFGLSKFLIQPRHPNQSSTIGIRGTISYAAPEYGLGSEASTDGDVYSYGIFLLELMTGKSPTNMFKEDYNLHMYAEAALPDQVLQIVDPSLEENDLTEEDDDRRAIQDVLQR</sequence>
<gene>
    <name evidence="21" type="ORF">RND81_02G127800</name>
</gene>
<keyword evidence="13" id="KW-0067">ATP-binding</keyword>
<dbReference type="GO" id="GO:0004674">
    <property type="term" value="F:protein serine/threonine kinase activity"/>
    <property type="evidence" value="ECO:0007669"/>
    <property type="project" value="UniProtKB-KW"/>
</dbReference>
<organism evidence="21 22">
    <name type="scientific">Saponaria officinalis</name>
    <name type="common">Common soapwort</name>
    <name type="synonym">Lychnis saponaria</name>
    <dbReference type="NCBI Taxonomy" id="3572"/>
    <lineage>
        <taxon>Eukaryota</taxon>
        <taxon>Viridiplantae</taxon>
        <taxon>Streptophyta</taxon>
        <taxon>Embryophyta</taxon>
        <taxon>Tracheophyta</taxon>
        <taxon>Spermatophyta</taxon>
        <taxon>Magnoliopsida</taxon>
        <taxon>eudicotyledons</taxon>
        <taxon>Gunneridae</taxon>
        <taxon>Pentapetalae</taxon>
        <taxon>Caryophyllales</taxon>
        <taxon>Caryophyllaceae</taxon>
        <taxon>Caryophylleae</taxon>
        <taxon>Saponaria</taxon>
    </lineage>
</organism>
<evidence type="ECO:0000313" key="21">
    <source>
        <dbReference type="EMBL" id="KAK9749465.1"/>
    </source>
</evidence>
<dbReference type="Gene3D" id="1.10.510.10">
    <property type="entry name" value="Transferase(Phosphotransferase) domain 1"/>
    <property type="match status" value="1"/>
</dbReference>
<evidence type="ECO:0000256" key="12">
    <source>
        <dbReference type="ARBA" id="ARBA00022777"/>
    </source>
</evidence>
<evidence type="ECO:0000256" key="11">
    <source>
        <dbReference type="ARBA" id="ARBA00022741"/>
    </source>
</evidence>
<evidence type="ECO:0000256" key="7">
    <source>
        <dbReference type="ARBA" id="ARBA00022679"/>
    </source>
</evidence>
<dbReference type="InterPro" id="IPR011009">
    <property type="entry name" value="Kinase-like_dom_sf"/>
</dbReference>
<evidence type="ECO:0000256" key="15">
    <source>
        <dbReference type="ARBA" id="ARBA00023136"/>
    </source>
</evidence>
<keyword evidence="22" id="KW-1185">Reference proteome</keyword>
<keyword evidence="5" id="KW-0597">Phosphoprotein</keyword>
<keyword evidence="3" id="KW-1003">Cell membrane</keyword>
<evidence type="ECO:0000256" key="10">
    <source>
        <dbReference type="ARBA" id="ARBA00022737"/>
    </source>
</evidence>
<keyword evidence="6" id="KW-0433">Leucine-rich repeat</keyword>
<comment type="subcellular location">
    <subcellularLocation>
        <location evidence="1">Cell membrane</location>
        <topology evidence="1">Single-pass membrane protein</topology>
    </subcellularLocation>
</comment>
<dbReference type="PROSITE" id="PS00108">
    <property type="entry name" value="PROTEIN_KINASE_ST"/>
    <property type="match status" value="1"/>
</dbReference>
<evidence type="ECO:0000256" key="9">
    <source>
        <dbReference type="ARBA" id="ARBA00022729"/>
    </source>
</evidence>
<evidence type="ECO:0000256" key="2">
    <source>
        <dbReference type="ARBA" id="ARBA00012513"/>
    </source>
</evidence>
<evidence type="ECO:0000256" key="4">
    <source>
        <dbReference type="ARBA" id="ARBA00022527"/>
    </source>
</evidence>
<comment type="caution">
    <text evidence="21">The sequence shown here is derived from an EMBL/GenBank/DDBJ whole genome shotgun (WGS) entry which is preliminary data.</text>
</comment>
<dbReference type="PROSITE" id="PS50011">
    <property type="entry name" value="PROTEIN_KINASE_DOM"/>
    <property type="match status" value="1"/>
</dbReference>
<evidence type="ECO:0000256" key="8">
    <source>
        <dbReference type="ARBA" id="ARBA00022692"/>
    </source>
</evidence>
<evidence type="ECO:0000256" key="1">
    <source>
        <dbReference type="ARBA" id="ARBA00004162"/>
    </source>
</evidence>
<reference evidence="21" key="1">
    <citation type="submission" date="2024-03" db="EMBL/GenBank/DDBJ databases">
        <title>WGS assembly of Saponaria officinalis var. Norfolk2.</title>
        <authorList>
            <person name="Jenkins J."/>
            <person name="Shu S."/>
            <person name="Grimwood J."/>
            <person name="Barry K."/>
            <person name="Goodstein D."/>
            <person name="Schmutz J."/>
            <person name="Leebens-Mack J."/>
            <person name="Osbourn A."/>
        </authorList>
    </citation>
    <scope>NUCLEOTIDE SEQUENCE [LARGE SCALE GENOMIC DNA]</scope>
    <source>
        <strain evidence="21">JIC</strain>
    </source>
</reference>
<dbReference type="SUPFAM" id="SSF56112">
    <property type="entry name" value="Protein kinase-like (PK-like)"/>
    <property type="match status" value="1"/>
</dbReference>
<keyword evidence="15" id="KW-0472">Membrane</keyword>
<dbReference type="Proteomes" id="UP001443914">
    <property type="component" value="Unassembled WGS sequence"/>
</dbReference>
<dbReference type="SMART" id="SM00220">
    <property type="entry name" value="S_TKc"/>
    <property type="match status" value="1"/>
</dbReference>
<dbReference type="Pfam" id="PF00069">
    <property type="entry name" value="Pkinase"/>
    <property type="match status" value="1"/>
</dbReference>
<dbReference type="AlphaFoldDB" id="A0AAW1MMH3"/>
<evidence type="ECO:0000256" key="19">
    <source>
        <dbReference type="ARBA" id="ARBA00048679"/>
    </source>
</evidence>
<accession>A0AAW1MMH3</accession>
<dbReference type="GO" id="GO:0005524">
    <property type="term" value="F:ATP binding"/>
    <property type="evidence" value="ECO:0007669"/>
    <property type="project" value="UniProtKB-KW"/>
</dbReference>
<keyword evidence="9" id="KW-0732">Signal</keyword>
<comment type="catalytic activity">
    <reaction evidence="19">
        <text>L-seryl-[protein] + ATP = O-phospho-L-seryl-[protein] + ADP + H(+)</text>
        <dbReference type="Rhea" id="RHEA:17989"/>
        <dbReference type="Rhea" id="RHEA-COMP:9863"/>
        <dbReference type="Rhea" id="RHEA-COMP:11604"/>
        <dbReference type="ChEBI" id="CHEBI:15378"/>
        <dbReference type="ChEBI" id="CHEBI:29999"/>
        <dbReference type="ChEBI" id="CHEBI:30616"/>
        <dbReference type="ChEBI" id="CHEBI:83421"/>
        <dbReference type="ChEBI" id="CHEBI:456216"/>
        <dbReference type="EC" id="2.7.11.1"/>
    </reaction>
</comment>
<evidence type="ECO:0000259" key="20">
    <source>
        <dbReference type="PROSITE" id="PS50011"/>
    </source>
</evidence>
<proteinExistence type="predicted"/>